<evidence type="ECO:0000313" key="2">
    <source>
        <dbReference type="EMBL" id="MDT2369155.1"/>
    </source>
</evidence>
<dbReference type="InterPro" id="IPR046169">
    <property type="entry name" value="DUF6171"/>
</dbReference>
<dbReference type="AlphaFoldDB" id="A0A132P619"/>
<evidence type="ECO:0000313" key="1">
    <source>
        <dbReference type="EMBL" id="KWX17442.1"/>
    </source>
</evidence>
<name>A0A132P619_ENTFC</name>
<evidence type="ECO:0000313" key="5">
    <source>
        <dbReference type="Proteomes" id="UP000281752"/>
    </source>
</evidence>
<comment type="caution">
    <text evidence="1">The sequence shown here is derived from an EMBL/GenBank/DDBJ whole genome shotgun (WGS) entry which is preliminary data.</text>
</comment>
<dbReference type="EMBL" id="JARPTX010000006">
    <property type="protein sequence ID" value="MDT2369155.1"/>
    <property type="molecule type" value="Genomic_DNA"/>
</dbReference>
<dbReference type="Proteomes" id="UP000281752">
    <property type="component" value="Unassembled WGS sequence"/>
</dbReference>
<reference evidence="3 5" key="2">
    <citation type="submission" date="2018-10" db="EMBL/GenBank/DDBJ databases">
        <title>Genotypes and phenotypes of Enterococci isolated from broiler chickens.</title>
        <authorList>
            <person name="Muhammad A.R."/>
            <person name="Diarra M.S."/>
        </authorList>
    </citation>
    <scope>NUCLEOTIDE SEQUENCE [LARGE SCALE GENOMIC DNA]</scope>
    <source>
        <strain evidence="3 5">P5 C A 35</strain>
    </source>
</reference>
<organism evidence="1 4">
    <name type="scientific">Enterococcus faecium</name>
    <name type="common">Streptococcus faecium</name>
    <dbReference type="NCBI Taxonomy" id="1352"/>
    <lineage>
        <taxon>Bacteria</taxon>
        <taxon>Bacillati</taxon>
        <taxon>Bacillota</taxon>
        <taxon>Bacilli</taxon>
        <taxon>Lactobacillales</taxon>
        <taxon>Enterococcaceae</taxon>
        <taxon>Enterococcus</taxon>
    </lineage>
</organism>
<dbReference type="PATRIC" id="fig|1352.770.peg.2525"/>
<reference evidence="1 4" key="1">
    <citation type="submission" date="2016-01" db="EMBL/GenBank/DDBJ databases">
        <title>Molecular Mechanisms for transfer of large genomic segments between Enterococcus faecium strains.</title>
        <authorList>
            <person name="Garcia-Solache M.A."/>
            <person name="Lebreton F."/>
            <person name="Mclaughlin R.E."/>
            <person name="Whiteaker J.D."/>
            <person name="Gilmore M.S."/>
            <person name="Rice L.B."/>
        </authorList>
    </citation>
    <scope>NUCLEOTIDE SEQUENCE [LARGE SCALE GENOMIC DNA]</scope>
    <source>
        <strain evidence="1 4">D344RRF x C68</strain>
    </source>
</reference>
<sequence>MTCKGCEVKDVAVAAQEDIESLIAEQLSLERDLALPEIVSRRIAVCETCPLRLNHTCTKCGCFYRFRANLAKKNCPAGMWEQTGQLVK</sequence>
<evidence type="ECO:0000313" key="3">
    <source>
        <dbReference type="EMBL" id="ROX58650.1"/>
    </source>
</evidence>
<dbReference type="Proteomes" id="UP001260956">
    <property type="component" value="Unassembled WGS sequence"/>
</dbReference>
<dbReference type="EMBL" id="LRHK01000001">
    <property type="protein sequence ID" value="KWX17442.1"/>
    <property type="molecule type" value="Genomic_DNA"/>
</dbReference>
<dbReference type="RefSeq" id="WP_002315578.1">
    <property type="nucleotide sequence ID" value="NZ_AP019394.1"/>
</dbReference>
<dbReference type="Proteomes" id="UP000070452">
    <property type="component" value="Unassembled WGS sequence"/>
</dbReference>
<dbReference type="Pfam" id="PF19668">
    <property type="entry name" value="DUF6171"/>
    <property type="match status" value="1"/>
</dbReference>
<protein>
    <submittedName>
        <fullName evidence="2">DUF6171 family protein</fullName>
    </submittedName>
</protein>
<evidence type="ECO:0000313" key="4">
    <source>
        <dbReference type="Proteomes" id="UP000070452"/>
    </source>
</evidence>
<reference evidence="2" key="3">
    <citation type="submission" date="2023-03" db="EMBL/GenBank/DDBJ databases">
        <authorList>
            <person name="Shen W."/>
            <person name="Cai J."/>
        </authorList>
    </citation>
    <scope>NUCLEOTIDE SEQUENCE</scope>
    <source>
        <strain evidence="2">B1010-2</strain>
    </source>
</reference>
<gene>
    <name evidence="1" type="ORF">AWT83_02550</name>
    <name evidence="3" type="ORF">EGW36_00915</name>
    <name evidence="2" type="ORF">P6Z85_03000</name>
</gene>
<dbReference type="EMBL" id="RKNM01000001">
    <property type="protein sequence ID" value="ROX58650.1"/>
    <property type="molecule type" value="Genomic_DNA"/>
</dbReference>
<accession>A0A132P619</accession>
<proteinExistence type="predicted"/>